<name>A0A179G4B8_METCM</name>
<evidence type="ECO:0000313" key="4">
    <source>
        <dbReference type="Proteomes" id="UP000078397"/>
    </source>
</evidence>
<comment type="subcellular location">
    <subcellularLocation>
        <location evidence="1">Membrane</location>
    </subcellularLocation>
</comment>
<dbReference type="GO" id="GO:0016020">
    <property type="term" value="C:membrane"/>
    <property type="evidence" value="ECO:0007669"/>
    <property type="project" value="UniProtKB-SubCell"/>
</dbReference>
<dbReference type="GeneID" id="28854533"/>
<gene>
    <name evidence="3" type="ORF">VFPPC_12762</name>
</gene>
<comment type="caution">
    <text evidence="3">The sequence shown here is derived from an EMBL/GenBank/DDBJ whole genome shotgun (WGS) entry which is preliminary data.</text>
</comment>
<dbReference type="KEGG" id="pchm:VFPPC_12762"/>
<keyword evidence="4" id="KW-1185">Reference proteome</keyword>
<evidence type="ECO:0000256" key="1">
    <source>
        <dbReference type="ARBA" id="ARBA00004370"/>
    </source>
</evidence>
<feature type="domain" description="NAD-dependent epimerase/dehydratase" evidence="2">
    <location>
        <begin position="3"/>
        <end position="123"/>
    </location>
</feature>
<sequence>MKIIVTGATGFVGTEVLRQAIHHPSITSIVALGRRSTPAPEPNSKFRALVCEDFSKYTDEIKTEFQTADAIIWLMAVTPSKAKALKWDDVRRICYDYTVTGLDTLSAVQRSGQPVRFVYASGANAERDQSKKPWIMGDMCLLRGEVETKVLETAKQSNGVFESCVLKPGLISGPGREGILMSTTQMLLKAVAGVPNLEVRDMAATMLDLAVKGFEKDTFLNEEIIHIGQRARGELNA</sequence>
<protein>
    <submittedName>
        <fullName evidence="3">Nucleoside-diphosphate-sugar epimerase</fullName>
    </submittedName>
</protein>
<dbReference type="SUPFAM" id="SSF51735">
    <property type="entry name" value="NAD(P)-binding Rossmann-fold domains"/>
    <property type="match status" value="1"/>
</dbReference>
<evidence type="ECO:0000259" key="2">
    <source>
        <dbReference type="Pfam" id="PF01370"/>
    </source>
</evidence>
<proteinExistence type="predicted"/>
<dbReference type="PANTHER" id="PTHR14097:SF9">
    <property type="entry name" value="EPIMERASE, PUTATIVE (AFU_ORTHOLOGUE AFUA_8G07320)-RELATED"/>
    <property type="match status" value="1"/>
</dbReference>
<dbReference type="InterPro" id="IPR001509">
    <property type="entry name" value="Epimerase_deHydtase"/>
</dbReference>
<reference evidence="3 4" key="1">
    <citation type="journal article" date="2016" name="PLoS Pathog.">
        <title>Biosynthesis of antibiotic leucinostatins in bio-control fungus Purpureocillium lilacinum and their inhibition on phytophthora revealed by genome mining.</title>
        <authorList>
            <person name="Wang G."/>
            <person name="Liu Z."/>
            <person name="Lin R."/>
            <person name="Li E."/>
            <person name="Mao Z."/>
            <person name="Ling J."/>
            <person name="Yang Y."/>
            <person name="Yin W.B."/>
            <person name="Xie B."/>
        </authorList>
    </citation>
    <scope>NUCLEOTIDE SEQUENCE [LARGE SCALE GENOMIC DNA]</scope>
    <source>
        <strain evidence="3">170</strain>
    </source>
</reference>
<dbReference type="PANTHER" id="PTHR14097">
    <property type="entry name" value="OXIDOREDUCTASE HTATIP2"/>
    <property type="match status" value="1"/>
</dbReference>
<dbReference type="STRING" id="1380566.A0A179G4B8"/>
<dbReference type="Gene3D" id="3.40.50.720">
    <property type="entry name" value="NAD(P)-binding Rossmann-like Domain"/>
    <property type="match status" value="1"/>
</dbReference>
<dbReference type="EMBL" id="LSBJ02000001">
    <property type="protein sequence ID" value="OAQ72360.1"/>
    <property type="molecule type" value="Genomic_DNA"/>
</dbReference>
<dbReference type="AlphaFoldDB" id="A0A179G4B8"/>
<organism evidence="3 4">
    <name type="scientific">Pochonia chlamydosporia 170</name>
    <dbReference type="NCBI Taxonomy" id="1380566"/>
    <lineage>
        <taxon>Eukaryota</taxon>
        <taxon>Fungi</taxon>
        <taxon>Dikarya</taxon>
        <taxon>Ascomycota</taxon>
        <taxon>Pezizomycotina</taxon>
        <taxon>Sordariomycetes</taxon>
        <taxon>Hypocreomycetidae</taxon>
        <taxon>Hypocreales</taxon>
        <taxon>Clavicipitaceae</taxon>
        <taxon>Pochonia</taxon>
    </lineage>
</organism>
<dbReference type="OrthoDB" id="3535423at2759"/>
<dbReference type="Proteomes" id="UP000078397">
    <property type="component" value="Unassembled WGS sequence"/>
</dbReference>
<accession>A0A179G4B8</accession>
<dbReference type="Pfam" id="PF01370">
    <property type="entry name" value="Epimerase"/>
    <property type="match status" value="1"/>
</dbReference>
<dbReference type="InterPro" id="IPR036291">
    <property type="entry name" value="NAD(P)-bd_dom_sf"/>
</dbReference>
<evidence type="ECO:0000313" key="3">
    <source>
        <dbReference type="EMBL" id="OAQ72360.1"/>
    </source>
</evidence>
<dbReference type="RefSeq" id="XP_018148443.1">
    <property type="nucleotide sequence ID" value="XM_018290539.1"/>
</dbReference>